<dbReference type="OrthoDB" id="7298080at2"/>
<sequence>MNKISPDAYSTASQNPTFLFAPAIAPTGNDLHQLMRDPASVCCFEQFLTSLTVRDITFECEGDGPLAQHPGFPGAVRQAIGSQLMKTASREALAGLPCPWGPACGFQVFFNMPQDKTGDMATRITPPWILRTETADATSVRITMRLFGLGLLWASEISDACHRAIEEGIYIGGLGPVCDSVLIRSVENVWTDLDDEQKDADRAMLSFVTPFHDAAGDTAQSIAEQFLAGLIDRATVVARWHGVSPDGDFAKIKQALSDCQCDDAGLAEVKWNRTVSQQRSASIAMHGQTGLLQLRLPEQNRLEILQLLRVGELLHCGSMLAFGQGRYKLYLI</sequence>
<dbReference type="RefSeq" id="WP_090070855.1">
    <property type="nucleotide sequence ID" value="NZ_FOVR01000003.1"/>
</dbReference>
<evidence type="ECO:0000313" key="1">
    <source>
        <dbReference type="EMBL" id="SFO12091.1"/>
    </source>
</evidence>
<protein>
    <recommendedName>
        <fullName evidence="3">CRISPR-associated protein Cas6 C-terminal domain-containing protein</fullName>
    </recommendedName>
</protein>
<dbReference type="Proteomes" id="UP000199236">
    <property type="component" value="Unassembled WGS sequence"/>
</dbReference>
<dbReference type="EMBL" id="FOVR01000003">
    <property type="protein sequence ID" value="SFO12091.1"/>
    <property type="molecule type" value="Genomic_DNA"/>
</dbReference>
<organism evidence="1 2">
    <name type="scientific">Cohaesibacter marisflavi</name>
    <dbReference type="NCBI Taxonomy" id="655353"/>
    <lineage>
        <taxon>Bacteria</taxon>
        <taxon>Pseudomonadati</taxon>
        <taxon>Pseudomonadota</taxon>
        <taxon>Alphaproteobacteria</taxon>
        <taxon>Hyphomicrobiales</taxon>
        <taxon>Cohaesibacteraceae</taxon>
    </lineage>
</organism>
<dbReference type="AlphaFoldDB" id="A0A1I5EM21"/>
<evidence type="ECO:0000313" key="2">
    <source>
        <dbReference type="Proteomes" id="UP000199236"/>
    </source>
</evidence>
<evidence type="ECO:0008006" key="3">
    <source>
        <dbReference type="Google" id="ProtNLM"/>
    </source>
</evidence>
<keyword evidence="2" id="KW-1185">Reference proteome</keyword>
<name>A0A1I5EM21_9HYPH</name>
<proteinExistence type="predicted"/>
<accession>A0A1I5EM21</accession>
<gene>
    <name evidence="1" type="ORF">SAMN04488056_103231</name>
</gene>
<reference evidence="1 2" key="1">
    <citation type="submission" date="2016-10" db="EMBL/GenBank/DDBJ databases">
        <authorList>
            <person name="de Groot N.N."/>
        </authorList>
    </citation>
    <scope>NUCLEOTIDE SEQUENCE [LARGE SCALE GENOMIC DNA]</scope>
    <source>
        <strain evidence="1 2">CGMCC 1.9157</strain>
    </source>
</reference>